<proteinExistence type="predicted"/>
<dbReference type="Proteomes" id="UP000537862">
    <property type="component" value="Unassembled WGS sequence"/>
</dbReference>
<keyword evidence="5 6" id="KW-0472">Membrane</keyword>
<keyword evidence="2" id="KW-1003">Cell membrane</keyword>
<evidence type="ECO:0000256" key="2">
    <source>
        <dbReference type="ARBA" id="ARBA00022475"/>
    </source>
</evidence>
<dbReference type="InterPro" id="IPR003752">
    <property type="entry name" value="DiS_bond_form_DsbB/BdbC"/>
</dbReference>
<keyword evidence="3 6" id="KW-0812">Transmembrane</keyword>
<evidence type="ECO:0000256" key="5">
    <source>
        <dbReference type="ARBA" id="ARBA00023136"/>
    </source>
</evidence>
<dbReference type="EMBL" id="JABGBN010000002">
    <property type="protein sequence ID" value="NOL51380.1"/>
    <property type="molecule type" value="Genomic_DNA"/>
</dbReference>
<dbReference type="SUPFAM" id="SSF158442">
    <property type="entry name" value="DsbB-like"/>
    <property type="match status" value="1"/>
</dbReference>
<feature type="transmembrane region" description="Helical" evidence="6">
    <location>
        <begin position="134"/>
        <end position="154"/>
    </location>
</feature>
<sequence>MSTQRILNLIAIVCLTAVGFALFSQYVLDMQPCAWCVFQRLIFLVIAGICLLANLFRSGFLQKLFAFTTFALSVGGVLSAWYQYSVAANMFSCDMTFADQFMAKWTGLDGMMPWLFGIYSSCMDAKVDLLGIEYALWALGLFVVIAVVALIALFKHEPREIFS</sequence>
<feature type="transmembrane region" description="Helical" evidence="6">
    <location>
        <begin position="7"/>
        <end position="28"/>
    </location>
</feature>
<gene>
    <name evidence="7" type="ORF">HKX39_04210</name>
</gene>
<evidence type="ECO:0000256" key="4">
    <source>
        <dbReference type="ARBA" id="ARBA00022989"/>
    </source>
</evidence>
<dbReference type="GO" id="GO:0005886">
    <property type="term" value="C:plasma membrane"/>
    <property type="evidence" value="ECO:0007669"/>
    <property type="project" value="UniProtKB-SubCell"/>
</dbReference>
<comment type="subcellular location">
    <subcellularLocation>
        <location evidence="1">Cell membrane</location>
        <topology evidence="1">Multi-pass membrane protein</topology>
    </subcellularLocation>
</comment>
<dbReference type="Pfam" id="PF02600">
    <property type="entry name" value="DsbB"/>
    <property type="match status" value="1"/>
</dbReference>
<comment type="caution">
    <text evidence="7">The sequence shown here is derived from an EMBL/GenBank/DDBJ whole genome shotgun (WGS) entry which is preliminary data.</text>
</comment>
<keyword evidence="4 6" id="KW-1133">Transmembrane helix</keyword>
<protein>
    <submittedName>
        <fullName evidence="7">Disulfide bond formation protein B</fullName>
    </submittedName>
</protein>
<name>A0A849P1S7_9BURK</name>
<organism evidence="7 8">
    <name type="scientific">Pelistega suis</name>
    <dbReference type="NCBI Taxonomy" id="1631957"/>
    <lineage>
        <taxon>Bacteria</taxon>
        <taxon>Pseudomonadati</taxon>
        <taxon>Pseudomonadota</taxon>
        <taxon>Betaproteobacteria</taxon>
        <taxon>Burkholderiales</taxon>
        <taxon>Alcaligenaceae</taxon>
        <taxon>Pelistega</taxon>
    </lineage>
</organism>
<keyword evidence="8" id="KW-1185">Reference proteome</keyword>
<dbReference type="InterPro" id="IPR050183">
    <property type="entry name" value="DsbB"/>
</dbReference>
<evidence type="ECO:0000256" key="1">
    <source>
        <dbReference type="ARBA" id="ARBA00004651"/>
    </source>
</evidence>
<evidence type="ECO:0000313" key="7">
    <source>
        <dbReference type="EMBL" id="NOL51380.1"/>
    </source>
</evidence>
<evidence type="ECO:0000256" key="6">
    <source>
        <dbReference type="SAM" id="Phobius"/>
    </source>
</evidence>
<dbReference type="AlphaFoldDB" id="A0A849P1S7"/>
<dbReference type="PANTHER" id="PTHR36570:SF3">
    <property type="entry name" value="DISULFIDE BOND FORMATION PROTEIN B"/>
    <property type="match status" value="1"/>
</dbReference>
<dbReference type="GO" id="GO:0015035">
    <property type="term" value="F:protein-disulfide reductase activity"/>
    <property type="evidence" value="ECO:0007669"/>
    <property type="project" value="InterPro"/>
</dbReference>
<dbReference type="PANTHER" id="PTHR36570">
    <property type="entry name" value="DISULFIDE BOND FORMATION PROTEIN B"/>
    <property type="match status" value="1"/>
</dbReference>
<dbReference type="RefSeq" id="WP_171680063.1">
    <property type="nucleotide sequence ID" value="NZ_JABGBN010000002.1"/>
</dbReference>
<dbReference type="InterPro" id="IPR023380">
    <property type="entry name" value="DsbB-like_sf"/>
</dbReference>
<evidence type="ECO:0000313" key="8">
    <source>
        <dbReference type="Proteomes" id="UP000537862"/>
    </source>
</evidence>
<feature type="transmembrane region" description="Helical" evidence="6">
    <location>
        <begin position="64"/>
        <end position="82"/>
    </location>
</feature>
<reference evidence="7 8" key="1">
    <citation type="submission" date="2020-05" db="EMBL/GenBank/DDBJ databases">
        <authorList>
            <person name="Niu N."/>
        </authorList>
    </citation>
    <scope>NUCLEOTIDE SEQUENCE [LARGE SCALE GENOMIC DNA]</scope>
    <source>
        <strain evidence="7 8">3340-03</strain>
    </source>
</reference>
<feature type="transmembrane region" description="Helical" evidence="6">
    <location>
        <begin position="40"/>
        <end position="57"/>
    </location>
</feature>
<accession>A0A849P1S7</accession>
<dbReference type="Gene3D" id="1.20.1550.10">
    <property type="entry name" value="DsbB-like"/>
    <property type="match status" value="1"/>
</dbReference>
<evidence type="ECO:0000256" key="3">
    <source>
        <dbReference type="ARBA" id="ARBA00022692"/>
    </source>
</evidence>
<dbReference type="GO" id="GO:0006457">
    <property type="term" value="P:protein folding"/>
    <property type="evidence" value="ECO:0007669"/>
    <property type="project" value="InterPro"/>
</dbReference>